<accession>M1B5Y5</accession>
<sequence length="87" mass="10174">MSIRISYNHVCRPRRQDLYAVYIASHKPQPILCFSLVTHVIKSKIRLGVLRERWALEKLNCYLAVKYEGTSKNMFIVKMCSNTNSLK</sequence>
<evidence type="ECO:0000313" key="2">
    <source>
        <dbReference type="Proteomes" id="UP000011115"/>
    </source>
</evidence>
<dbReference type="Proteomes" id="UP000011115">
    <property type="component" value="Unassembled WGS sequence"/>
</dbReference>
<dbReference type="InParanoid" id="M1B5Y5"/>
<protein>
    <submittedName>
        <fullName evidence="1">Uncharacterized protein</fullName>
    </submittedName>
</protein>
<dbReference type="HOGENOM" id="CLU_2487797_0_0_1"/>
<evidence type="ECO:0000313" key="1">
    <source>
        <dbReference type="EnsemblPlants" id="PGSC0003DMT400037819"/>
    </source>
</evidence>
<keyword evidence="2" id="KW-1185">Reference proteome</keyword>
<reference evidence="2" key="1">
    <citation type="journal article" date="2011" name="Nature">
        <title>Genome sequence and analysis of the tuber crop potato.</title>
        <authorList>
            <consortium name="The Potato Genome Sequencing Consortium"/>
        </authorList>
    </citation>
    <scope>NUCLEOTIDE SEQUENCE [LARGE SCALE GENOMIC DNA]</scope>
    <source>
        <strain evidence="2">cv. DM1-3 516 R44</strain>
    </source>
</reference>
<organism evidence="1 2">
    <name type="scientific">Solanum tuberosum</name>
    <name type="common">Potato</name>
    <dbReference type="NCBI Taxonomy" id="4113"/>
    <lineage>
        <taxon>Eukaryota</taxon>
        <taxon>Viridiplantae</taxon>
        <taxon>Streptophyta</taxon>
        <taxon>Embryophyta</taxon>
        <taxon>Tracheophyta</taxon>
        <taxon>Spermatophyta</taxon>
        <taxon>Magnoliopsida</taxon>
        <taxon>eudicotyledons</taxon>
        <taxon>Gunneridae</taxon>
        <taxon>Pentapetalae</taxon>
        <taxon>asterids</taxon>
        <taxon>lamiids</taxon>
        <taxon>Solanales</taxon>
        <taxon>Solanaceae</taxon>
        <taxon>Solanoideae</taxon>
        <taxon>Solaneae</taxon>
        <taxon>Solanum</taxon>
    </lineage>
</organism>
<dbReference type="Gramene" id="PGSC0003DMT400037819">
    <property type="protein sequence ID" value="PGSC0003DMT400037819"/>
    <property type="gene ID" value="PGSC0003DMG400014591"/>
</dbReference>
<proteinExistence type="predicted"/>
<dbReference type="EnsemblPlants" id="PGSC0003DMT400037819">
    <property type="protein sequence ID" value="PGSC0003DMT400037819"/>
    <property type="gene ID" value="PGSC0003DMG400014591"/>
</dbReference>
<dbReference type="AlphaFoldDB" id="M1B5Y5"/>
<name>M1B5Y5_SOLTU</name>
<dbReference type="PaxDb" id="4113-PGSC0003DMT400037819"/>
<reference evidence="1" key="2">
    <citation type="submission" date="2015-06" db="UniProtKB">
        <authorList>
            <consortium name="EnsemblPlants"/>
        </authorList>
    </citation>
    <scope>IDENTIFICATION</scope>
    <source>
        <strain evidence="1">DM1-3 516 R44</strain>
    </source>
</reference>